<evidence type="ECO:0000313" key="1">
    <source>
        <dbReference type="EMBL" id="QJA88612.1"/>
    </source>
</evidence>
<reference evidence="1" key="1">
    <citation type="submission" date="2020-03" db="EMBL/GenBank/DDBJ databases">
        <title>The deep terrestrial virosphere.</title>
        <authorList>
            <person name="Holmfeldt K."/>
            <person name="Nilsson E."/>
            <person name="Simone D."/>
            <person name="Lopez-Fernandez M."/>
            <person name="Wu X."/>
            <person name="de Brujin I."/>
            <person name="Lundin D."/>
            <person name="Andersson A."/>
            <person name="Bertilsson S."/>
            <person name="Dopson M."/>
        </authorList>
    </citation>
    <scope>NUCLEOTIDE SEQUENCE</scope>
    <source>
        <strain evidence="1">MM415B02730</strain>
    </source>
</reference>
<sequence length="109" mass="12181">MNNPCIDCPSKEEDTYGLLCDLSCGKHTAYVNYQAGMNELYHQPFTVGGTIIETQDIVISPTVRWREAKIKGDFSCPDCGQVMIVIPTPGMAYAFCPKCMRYFVEVKGE</sequence>
<proteinExistence type="predicted"/>
<organism evidence="1">
    <name type="scientific">viral metagenome</name>
    <dbReference type="NCBI Taxonomy" id="1070528"/>
    <lineage>
        <taxon>unclassified sequences</taxon>
        <taxon>metagenomes</taxon>
        <taxon>organismal metagenomes</taxon>
    </lineage>
</organism>
<gene>
    <name evidence="1" type="ORF">MM415B02730_0017</name>
</gene>
<protein>
    <submittedName>
        <fullName evidence="1">Uncharacterized protein</fullName>
    </submittedName>
</protein>
<accession>A0A6M3L442</accession>
<name>A0A6M3L442_9ZZZZ</name>
<dbReference type="EMBL" id="MT142791">
    <property type="protein sequence ID" value="QJA88612.1"/>
    <property type="molecule type" value="Genomic_DNA"/>
</dbReference>
<dbReference type="AlphaFoldDB" id="A0A6M3L442"/>